<comment type="subunit">
    <text evidence="2">Homodimer.</text>
</comment>
<evidence type="ECO:0000256" key="4">
    <source>
        <dbReference type="ARBA" id="ARBA00022801"/>
    </source>
</evidence>
<dbReference type="PROSITE" id="PS00572">
    <property type="entry name" value="GLYCOSYL_HYDROL_F1_1"/>
    <property type="match status" value="1"/>
</dbReference>
<dbReference type="AlphaFoldDB" id="A0A8J1TL91"/>
<keyword evidence="10" id="KW-1185">Reference proteome</keyword>
<evidence type="ECO:0000256" key="8">
    <source>
        <dbReference type="RuleBase" id="RU004468"/>
    </source>
</evidence>
<evidence type="ECO:0000313" key="10">
    <source>
        <dbReference type="Proteomes" id="UP000749559"/>
    </source>
</evidence>
<comment type="caution">
    <text evidence="9">The sequence shown here is derived from an EMBL/GenBank/DDBJ whole genome shotgun (WGS) entry which is preliminary data.</text>
</comment>
<keyword evidence="4 8" id="KW-0378">Hydrolase</keyword>
<dbReference type="Gene3D" id="3.20.20.80">
    <property type="entry name" value="Glycosidases"/>
    <property type="match status" value="1"/>
</dbReference>
<dbReference type="EC" id="3.2.1.21" evidence="3"/>
<evidence type="ECO:0000256" key="5">
    <source>
        <dbReference type="ARBA" id="ARBA00023180"/>
    </source>
</evidence>
<dbReference type="GO" id="GO:0008422">
    <property type="term" value="F:beta-glucosidase activity"/>
    <property type="evidence" value="ECO:0007669"/>
    <property type="project" value="TreeGrafter"/>
</dbReference>
<reference evidence="9" key="1">
    <citation type="submission" date="2022-03" db="EMBL/GenBank/DDBJ databases">
        <authorList>
            <person name="Martin C."/>
        </authorList>
    </citation>
    <scope>NUCLEOTIDE SEQUENCE</scope>
</reference>
<evidence type="ECO:0000256" key="7">
    <source>
        <dbReference type="RuleBase" id="RU003690"/>
    </source>
</evidence>
<dbReference type="OrthoDB" id="65569at2759"/>
<dbReference type="EMBL" id="CAIIXF020000012">
    <property type="protein sequence ID" value="CAH1801973.1"/>
    <property type="molecule type" value="Genomic_DNA"/>
</dbReference>
<dbReference type="PANTHER" id="PTHR10353">
    <property type="entry name" value="GLYCOSYL HYDROLASE"/>
    <property type="match status" value="1"/>
</dbReference>
<evidence type="ECO:0000256" key="6">
    <source>
        <dbReference type="ARBA" id="ARBA00023295"/>
    </source>
</evidence>
<sequence length="541" mass="61155">MVNTLGVFLVLLNILGVFTYYPDGSSDGKFLYGKFPDDFIWSSATSSYQIEGAWDVDGKGESIWDRFVHTSGKVYNNDTGDVACESYYNYKTDVQLLKELGVSHYRFSVSWPRVLPNGTINDINEKGITYYNNLIDELLANDIKPMLTLYHWDLPQKLEDHGGWLNETTNDHFNDYARLCFQRFGDRVSLWITFNEPWIIVRHGYGYGIFAPGYSDAPGTKTYIAGHNLLKAHAKAWHTYDDEFRATQKGTIGITLNTGWSEPRNASIPSDVEAAERAMQFDFGWFAHPIYYGDYPDVMKWQVGNKSEAQNLTESRLPKFTPAEIESIKGTSDFMGLNFYGAGLTFNDDNNPVGPPGYDNDKATAGAIDPAWPVSGSDWLKVTPFGMRSVLNWIYTTYPNPPIYVTENGVSDRPSSKENGISDEARTFYYRHYIDEMLKAIKLDGVNVVGYTAWSLMDNFEWASGYRERFGLHWVDYDSPNKTRTAKDSAKAYSKIIADNGFIDEPVSTTPVSGVASTTVSLFGIGLTILFFTLQLFRMTR</sequence>
<dbReference type="PROSITE" id="PS00653">
    <property type="entry name" value="GLYCOSYL_HYDROL_F1_2"/>
    <property type="match status" value="1"/>
</dbReference>
<comment type="similarity">
    <text evidence="1 7">Belongs to the glycosyl hydrolase 1 family.</text>
</comment>
<evidence type="ECO:0000313" key="9">
    <source>
        <dbReference type="EMBL" id="CAH1801973.1"/>
    </source>
</evidence>
<dbReference type="PRINTS" id="PR00131">
    <property type="entry name" value="GLHYDRLASE1"/>
</dbReference>
<dbReference type="PANTHER" id="PTHR10353:SF36">
    <property type="entry name" value="LP05116P"/>
    <property type="match status" value="1"/>
</dbReference>
<evidence type="ECO:0000256" key="1">
    <source>
        <dbReference type="ARBA" id="ARBA00010838"/>
    </source>
</evidence>
<dbReference type="SUPFAM" id="SSF51445">
    <property type="entry name" value="(Trans)glycosidases"/>
    <property type="match status" value="1"/>
</dbReference>
<dbReference type="InterPro" id="IPR001360">
    <property type="entry name" value="Glyco_hydro_1"/>
</dbReference>
<evidence type="ECO:0000256" key="3">
    <source>
        <dbReference type="ARBA" id="ARBA00012744"/>
    </source>
</evidence>
<dbReference type="GO" id="GO:0005975">
    <property type="term" value="P:carbohydrate metabolic process"/>
    <property type="evidence" value="ECO:0007669"/>
    <property type="project" value="InterPro"/>
</dbReference>
<dbReference type="FunFam" id="3.20.20.80:FF:000013">
    <property type="entry name" value="lactase-phlorizin hydrolase"/>
    <property type="match status" value="1"/>
</dbReference>
<keyword evidence="6 8" id="KW-0326">Glycosidase</keyword>
<dbReference type="InterPro" id="IPR033132">
    <property type="entry name" value="GH_1_N_CS"/>
</dbReference>
<proteinExistence type="inferred from homology"/>
<dbReference type="InterPro" id="IPR017853">
    <property type="entry name" value="GH"/>
</dbReference>
<name>A0A8J1TL91_OWEFU</name>
<keyword evidence="5" id="KW-0325">Glycoprotein</keyword>
<protein>
    <recommendedName>
        <fullName evidence="3">beta-glucosidase</fullName>
        <ecNumber evidence="3">3.2.1.21</ecNumber>
    </recommendedName>
</protein>
<evidence type="ECO:0000256" key="2">
    <source>
        <dbReference type="ARBA" id="ARBA00011738"/>
    </source>
</evidence>
<dbReference type="InterPro" id="IPR018120">
    <property type="entry name" value="Glyco_hydro_1_AS"/>
</dbReference>
<dbReference type="Pfam" id="PF00232">
    <property type="entry name" value="Glyco_hydro_1"/>
    <property type="match status" value="1"/>
</dbReference>
<dbReference type="Proteomes" id="UP000749559">
    <property type="component" value="Unassembled WGS sequence"/>
</dbReference>
<accession>A0A8J1TL91</accession>
<gene>
    <name evidence="9" type="ORF">OFUS_LOCUS25701</name>
</gene>
<organism evidence="9 10">
    <name type="scientific">Owenia fusiformis</name>
    <name type="common">Polychaete worm</name>
    <dbReference type="NCBI Taxonomy" id="6347"/>
    <lineage>
        <taxon>Eukaryota</taxon>
        <taxon>Metazoa</taxon>
        <taxon>Spiralia</taxon>
        <taxon>Lophotrochozoa</taxon>
        <taxon>Annelida</taxon>
        <taxon>Polychaeta</taxon>
        <taxon>Sedentaria</taxon>
        <taxon>Canalipalpata</taxon>
        <taxon>Sabellida</taxon>
        <taxon>Oweniida</taxon>
        <taxon>Oweniidae</taxon>
        <taxon>Owenia</taxon>
    </lineage>
</organism>